<feature type="domain" description="N-acetyltransferase" evidence="3">
    <location>
        <begin position="23"/>
        <end position="174"/>
    </location>
</feature>
<dbReference type="GO" id="GO:0016747">
    <property type="term" value="F:acyltransferase activity, transferring groups other than amino-acyl groups"/>
    <property type="evidence" value="ECO:0007669"/>
    <property type="project" value="InterPro"/>
</dbReference>
<dbReference type="KEGG" id="ntn:D5366_01545"/>
<dbReference type="Gene3D" id="3.40.630.30">
    <property type="match status" value="1"/>
</dbReference>
<evidence type="ECO:0000256" key="1">
    <source>
        <dbReference type="ARBA" id="ARBA00022679"/>
    </source>
</evidence>
<dbReference type="AlphaFoldDB" id="A0A4Y6V687"/>
<dbReference type="RefSeq" id="WP_141491999.1">
    <property type="nucleotide sequence ID" value="NZ_CP032485.1"/>
</dbReference>
<keyword evidence="5" id="KW-1185">Reference proteome</keyword>
<evidence type="ECO:0000313" key="4">
    <source>
        <dbReference type="EMBL" id="QDH24160.1"/>
    </source>
</evidence>
<evidence type="ECO:0000313" key="5">
    <source>
        <dbReference type="Proteomes" id="UP000317214"/>
    </source>
</evidence>
<keyword evidence="2" id="KW-0012">Acyltransferase</keyword>
<reference evidence="4 5" key="1">
    <citation type="submission" date="2018-09" db="EMBL/GenBank/DDBJ databases">
        <title>The complete genome sequence of Neokomagataea tanensis NBRC 106556(T).</title>
        <authorList>
            <person name="Chua K.-O."/>
            <person name="See-Too W.-S."/>
            <person name="Hong K.-W."/>
            <person name="Yin W.-F."/>
            <person name="Chan K.-G."/>
        </authorList>
    </citation>
    <scope>NUCLEOTIDE SEQUENCE [LARGE SCALE GENOMIC DNA]</scope>
    <source>
        <strain evidence="5">AH13 \ NBRC 106556</strain>
    </source>
</reference>
<dbReference type="Proteomes" id="UP000317214">
    <property type="component" value="Chromosome"/>
</dbReference>
<proteinExistence type="predicted"/>
<name>A0A4Y6V687_9PROT</name>
<dbReference type="CDD" id="cd04301">
    <property type="entry name" value="NAT_SF"/>
    <property type="match status" value="1"/>
</dbReference>
<evidence type="ECO:0000259" key="3">
    <source>
        <dbReference type="PROSITE" id="PS51186"/>
    </source>
</evidence>
<dbReference type="InterPro" id="IPR050832">
    <property type="entry name" value="Bact_Acetyltransf"/>
</dbReference>
<dbReference type="EMBL" id="CP032485">
    <property type="protein sequence ID" value="QDH24160.1"/>
    <property type="molecule type" value="Genomic_DNA"/>
</dbReference>
<evidence type="ECO:0000256" key="2">
    <source>
        <dbReference type="ARBA" id="ARBA00023315"/>
    </source>
</evidence>
<gene>
    <name evidence="4" type="ORF">D5366_01545</name>
</gene>
<sequence>MTIRVTSVSTESLPAILGPLSQILVDSVHDGASIGFVVPFNTEDAKNFWDGSILPEVKANRRILFAAFYNEQLVGTVQLVTGMPPNQPHRCEIAKLMVSPLARRKGVGRHLMQHALEAAQNLGKTLVTLDTRTGDAGEQLYTSLGFQSAGVIPNFALNTLGDGTHSTTYMFRHL</sequence>
<dbReference type="InterPro" id="IPR000182">
    <property type="entry name" value="GNAT_dom"/>
</dbReference>
<dbReference type="InterPro" id="IPR016181">
    <property type="entry name" value="Acyl_CoA_acyltransferase"/>
</dbReference>
<keyword evidence="1 4" id="KW-0808">Transferase</keyword>
<dbReference type="PROSITE" id="PS51186">
    <property type="entry name" value="GNAT"/>
    <property type="match status" value="1"/>
</dbReference>
<dbReference type="Pfam" id="PF00583">
    <property type="entry name" value="Acetyltransf_1"/>
    <property type="match status" value="1"/>
</dbReference>
<dbReference type="OrthoDB" id="3389160at2"/>
<organism evidence="4 5">
    <name type="scientific">Neokomagataea tanensis</name>
    <dbReference type="NCBI Taxonomy" id="661191"/>
    <lineage>
        <taxon>Bacteria</taxon>
        <taxon>Pseudomonadati</taxon>
        <taxon>Pseudomonadota</taxon>
        <taxon>Alphaproteobacteria</taxon>
        <taxon>Acetobacterales</taxon>
        <taxon>Acetobacteraceae</taxon>
        <taxon>Neokomagataea</taxon>
    </lineage>
</organism>
<dbReference type="SUPFAM" id="SSF55729">
    <property type="entry name" value="Acyl-CoA N-acyltransferases (Nat)"/>
    <property type="match status" value="1"/>
</dbReference>
<dbReference type="PANTHER" id="PTHR43877">
    <property type="entry name" value="AMINOALKYLPHOSPHONATE N-ACETYLTRANSFERASE-RELATED-RELATED"/>
    <property type="match status" value="1"/>
</dbReference>
<protein>
    <submittedName>
        <fullName evidence="4">GNAT family N-acetyltransferase</fullName>
    </submittedName>
</protein>
<accession>A0A4Y6V687</accession>